<dbReference type="AlphaFoldDB" id="J0P1U9"/>
<reference evidence="4" key="1">
    <citation type="journal article" date="2012" name="Stand. Genomic Sci.">
        <title>Permanent draft genome sequence of the gliding predator Saprospira grandis strain Sa g1 (= HR1).</title>
        <authorList>
            <person name="Mavromatis K."/>
            <person name="Chertkov O."/>
            <person name="Lapidus A."/>
            <person name="Nolan M."/>
            <person name="Lucas S."/>
            <person name="Tice H."/>
            <person name="Del Rio T.G."/>
            <person name="Cheng J.F."/>
            <person name="Han C."/>
            <person name="Tapia R."/>
            <person name="Bruce D."/>
            <person name="Goodwin L.A."/>
            <person name="Pitluck S."/>
            <person name="Huntemann M."/>
            <person name="Liolios K."/>
            <person name="Pagani I."/>
            <person name="Ivanova N."/>
            <person name="Mikhailova N."/>
            <person name="Pati A."/>
            <person name="Chen A."/>
            <person name="Palaniappan K."/>
            <person name="Land M."/>
            <person name="Brambilla E.M."/>
            <person name="Rohde M."/>
            <person name="Spring S."/>
            <person name="Goker M."/>
            <person name="Detter J.C."/>
            <person name="Bristow J."/>
            <person name="Eisen J.A."/>
            <person name="Markowitz V."/>
            <person name="Hugenholtz P."/>
            <person name="Kyrpides N.C."/>
            <person name="Klenk H.P."/>
            <person name="Woyke T."/>
        </authorList>
    </citation>
    <scope>NUCLEOTIDE SEQUENCE [LARGE SCALE GENOMIC DNA]</scope>
    <source>
        <strain evidence="4">DSM 2844</strain>
    </source>
</reference>
<dbReference type="Pfam" id="PF03009">
    <property type="entry name" value="GDPD"/>
    <property type="match status" value="1"/>
</dbReference>
<keyword evidence="1" id="KW-0732">Signal</keyword>
<dbReference type="InterPro" id="IPR017946">
    <property type="entry name" value="PLC-like_Pdiesterase_TIM-brl"/>
</dbReference>
<feature type="domain" description="GP-PDE" evidence="2">
    <location>
        <begin position="53"/>
        <end position="323"/>
    </location>
</feature>
<dbReference type="EMBL" id="JH719942">
    <property type="protein sequence ID" value="EJF53754.1"/>
    <property type="molecule type" value="Genomic_DNA"/>
</dbReference>
<dbReference type="PANTHER" id="PTHR46211:SF14">
    <property type="entry name" value="GLYCEROPHOSPHODIESTER PHOSPHODIESTERASE"/>
    <property type="match status" value="1"/>
</dbReference>
<sequence length="325" mass="37537">MMKRQNTFLLWLLPLFFGLYSCANVSEPQEGEKEQVEAEPKRPKMSSFKFREIDIQGHRGCRGLMPENSIPAFMKALELGVRTLELDVVVTQDSQVVLSHEPWISHILANKLDGRPIGPNEERRYSIYQMPYSELIKYDCGSLPHPYFPTQRKMKVIKPRLLDVVKSVNLFEMKAELEQPIHYNIEIKRLPEYDGRYCPPVEEFVDLVLAAIDSAGISGHANIQAFDWETLRLVHQKRPKMPISMLVEETDDLQKDLDELGFTPEIYSCHFSMVNDTLVDWVKGHKMQLIPWTVNETADIEAILAYPLDGIISDYPNRVMDVLMQ</sequence>
<proteinExistence type="predicted"/>
<dbReference type="GO" id="GO:0006629">
    <property type="term" value="P:lipid metabolic process"/>
    <property type="evidence" value="ECO:0007669"/>
    <property type="project" value="InterPro"/>
</dbReference>
<dbReference type="PROSITE" id="PS51704">
    <property type="entry name" value="GP_PDE"/>
    <property type="match status" value="1"/>
</dbReference>
<dbReference type="Proteomes" id="UP000005113">
    <property type="component" value="Unassembled WGS sequence"/>
</dbReference>
<dbReference type="Gene3D" id="3.20.20.190">
    <property type="entry name" value="Phosphatidylinositol (PI) phosphodiesterase"/>
    <property type="match status" value="1"/>
</dbReference>
<dbReference type="PROSITE" id="PS50007">
    <property type="entry name" value="PIPLC_X_DOMAIN"/>
    <property type="match status" value="1"/>
</dbReference>
<dbReference type="HOGENOM" id="CLU_030006_3_1_10"/>
<dbReference type="InterPro" id="IPR030395">
    <property type="entry name" value="GP_PDE_dom"/>
</dbReference>
<gene>
    <name evidence="3" type="ORF">SapgrDRAFT_2068</name>
</gene>
<dbReference type="RefSeq" id="WP_002659434.1">
    <property type="nucleotide sequence ID" value="NZ_JH719942.1"/>
</dbReference>
<evidence type="ECO:0000313" key="4">
    <source>
        <dbReference type="Proteomes" id="UP000005113"/>
    </source>
</evidence>
<organism evidence="3 4">
    <name type="scientific">Saprospira grandis DSM 2844</name>
    <dbReference type="NCBI Taxonomy" id="694433"/>
    <lineage>
        <taxon>Bacteria</taxon>
        <taxon>Pseudomonadati</taxon>
        <taxon>Bacteroidota</taxon>
        <taxon>Saprospiria</taxon>
        <taxon>Saprospirales</taxon>
        <taxon>Saprospiraceae</taxon>
        <taxon>Saprospira</taxon>
    </lineage>
</organism>
<dbReference type="PROSITE" id="PS51257">
    <property type="entry name" value="PROKAR_LIPOPROTEIN"/>
    <property type="match status" value="1"/>
</dbReference>
<dbReference type="GO" id="GO:0008081">
    <property type="term" value="F:phosphoric diester hydrolase activity"/>
    <property type="evidence" value="ECO:0007669"/>
    <property type="project" value="InterPro"/>
</dbReference>
<evidence type="ECO:0000313" key="3">
    <source>
        <dbReference type="EMBL" id="EJF53754.1"/>
    </source>
</evidence>
<dbReference type="PANTHER" id="PTHR46211">
    <property type="entry name" value="GLYCEROPHOSPHORYL DIESTER PHOSPHODIESTERASE"/>
    <property type="match status" value="1"/>
</dbReference>
<feature type="signal peptide" evidence="1">
    <location>
        <begin position="1"/>
        <end position="23"/>
    </location>
</feature>
<feature type="chain" id="PRO_5003737438" evidence="1">
    <location>
        <begin position="24"/>
        <end position="325"/>
    </location>
</feature>
<dbReference type="SUPFAM" id="SSF51695">
    <property type="entry name" value="PLC-like phosphodiesterases"/>
    <property type="match status" value="1"/>
</dbReference>
<evidence type="ECO:0000259" key="2">
    <source>
        <dbReference type="PROSITE" id="PS51704"/>
    </source>
</evidence>
<evidence type="ECO:0000256" key="1">
    <source>
        <dbReference type="SAM" id="SignalP"/>
    </source>
</evidence>
<name>J0P1U9_9BACT</name>
<accession>J0P1U9</accession>
<protein>
    <submittedName>
        <fullName evidence="3">Glycerophosphoryl diester phosphodiesterase</fullName>
    </submittedName>
</protein>